<keyword evidence="3" id="KW-0732">Signal</keyword>
<keyword evidence="4" id="KW-0472">Membrane</keyword>
<keyword evidence="5" id="KW-0564">Palmitate</keyword>
<reference evidence="7 8" key="1">
    <citation type="journal article" date="2022" name="Res Sq">
        <title>Evolution of multicellular longitudinally dividing oral cavity symbionts (Neisseriaceae).</title>
        <authorList>
            <person name="Nyongesa S."/>
            <person name="Weber P."/>
            <person name="Bernet E."/>
            <person name="Pullido F."/>
            <person name="Nieckarz M."/>
            <person name="Delaby M."/>
            <person name="Nieves C."/>
            <person name="Viehboeck T."/>
            <person name="Krause N."/>
            <person name="Rivera-Millot A."/>
            <person name="Nakamura A."/>
            <person name="Vischer N."/>
            <person name="VanNieuwenhze M."/>
            <person name="Brun Y."/>
            <person name="Cava F."/>
            <person name="Bulgheresi S."/>
            <person name="Veyrier F."/>
        </authorList>
    </citation>
    <scope>NUCLEOTIDE SEQUENCE [LARGE SCALE GENOMIC DNA]</scope>
    <source>
        <strain evidence="7 8">SN4</strain>
    </source>
</reference>
<keyword evidence="8" id="KW-1185">Reference proteome</keyword>
<dbReference type="InterPro" id="IPR012556">
    <property type="entry name" value="Entericidin"/>
</dbReference>
<accession>A0ABY4E118</accession>
<evidence type="ECO:0000256" key="1">
    <source>
        <dbReference type="ARBA" id="ARBA00010296"/>
    </source>
</evidence>
<evidence type="ECO:0000313" key="7">
    <source>
        <dbReference type="EMBL" id="UOO89431.1"/>
    </source>
</evidence>
<dbReference type="EMBL" id="CP091511">
    <property type="protein sequence ID" value="UOO89431.1"/>
    <property type="molecule type" value="Genomic_DNA"/>
</dbReference>
<evidence type="ECO:0000256" key="6">
    <source>
        <dbReference type="ARBA" id="ARBA00023288"/>
    </source>
</evidence>
<proteinExistence type="inferred from homology"/>
<evidence type="ECO:0000256" key="5">
    <source>
        <dbReference type="ARBA" id="ARBA00023139"/>
    </source>
</evidence>
<evidence type="ECO:0000256" key="3">
    <source>
        <dbReference type="ARBA" id="ARBA00022729"/>
    </source>
</evidence>
<name>A0ABY4E118_9NEIS</name>
<dbReference type="PROSITE" id="PS51257">
    <property type="entry name" value="PROKAR_LIPOPROTEIN"/>
    <property type="match status" value="1"/>
</dbReference>
<keyword evidence="6 7" id="KW-0449">Lipoprotein</keyword>
<organism evidence="7 8">
    <name type="scientific">Vitreoscilla massiliensis</name>
    <dbReference type="NCBI Taxonomy" id="1689272"/>
    <lineage>
        <taxon>Bacteria</taxon>
        <taxon>Pseudomonadati</taxon>
        <taxon>Pseudomonadota</taxon>
        <taxon>Betaproteobacteria</taxon>
        <taxon>Neisseriales</taxon>
        <taxon>Neisseriaceae</taxon>
        <taxon>Vitreoscilla</taxon>
    </lineage>
</organism>
<dbReference type="Pfam" id="PF08085">
    <property type="entry name" value="Entericidin"/>
    <property type="match status" value="1"/>
</dbReference>
<evidence type="ECO:0000313" key="8">
    <source>
        <dbReference type="Proteomes" id="UP000832011"/>
    </source>
</evidence>
<evidence type="ECO:0000256" key="4">
    <source>
        <dbReference type="ARBA" id="ARBA00023136"/>
    </source>
</evidence>
<keyword evidence="2" id="KW-1003">Cell membrane</keyword>
<dbReference type="Proteomes" id="UP000832011">
    <property type="component" value="Chromosome"/>
</dbReference>
<evidence type="ECO:0000256" key="2">
    <source>
        <dbReference type="ARBA" id="ARBA00022475"/>
    </source>
</evidence>
<gene>
    <name evidence="7" type="ORF">LVJ82_00145</name>
</gene>
<protein>
    <submittedName>
        <fullName evidence="7">Entericidin A/B family lipoprotein</fullName>
    </submittedName>
</protein>
<sequence length="46" mass="4686">MKQMLLIACAAVVFLAGCNTVKGVGKDVSRGGQAVTNTATSVQQSM</sequence>
<comment type="similarity">
    <text evidence="1">Belongs to the EcnA/EcnB lipoprotein family.</text>
</comment>
<dbReference type="RefSeq" id="WP_058357125.1">
    <property type="nucleotide sequence ID" value="NZ_CABKVG010000010.1"/>
</dbReference>